<dbReference type="InterPro" id="IPR001638">
    <property type="entry name" value="Solute-binding_3/MltF_N"/>
</dbReference>
<dbReference type="RefSeq" id="WP_154511540.1">
    <property type="nucleotide sequence ID" value="NZ_DBFWWU010000251.1"/>
</dbReference>
<dbReference type="PANTHER" id="PTHR35936">
    <property type="entry name" value="MEMBRANE-BOUND LYTIC MUREIN TRANSGLYCOSYLASE F"/>
    <property type="match status" value="1"/>
</dbReference>
<gene>
    <name evidence="4" type="ORF">FYJ44_09625</name>
</gene>
<organism evidence="4 5">
    <name type="scientific">Desulfovibrio porci</name>
    <dbReference type="NCBI Taxonomy" id="2605782"/>
    <lineage>
        <taxon>Bacteria</taxon>
        <taxon>Pseudomonadati</taxon>
        <taxon>Thermodesulfobacteriota</taxon>
        <taxon>Desulfovibrionia</taxon>
        <taxon>Desulfovibrionales</taxon>
        <taxon>Desulfovibrionaceae</taxon>
        <taxon>Desulfovibrio</taxon>
    </lineage>
</organism>
<reference evidence="4 5" key="1">
    <citation type="submission" date="2019-09" db="EMBL/GenBank/DDBJ databases">
        <title>In-depth cultivation of the pig gut microbiome towards novel bacterial diversity and tailored functional studies.</title>
        <authorList>
            <person name="Wylensek D."/>
            <person name="Hitch T.C.A."/>
            <person name="Clavel T."/>
        </authorList>
    </citation>
    <scope>NUCLEOTIDE SEQUENCE [LARGE SCALE GENOMIC DNA]</scope>
    <source>
        <strain evidence="4 5">PG-178-WT-4</strain>
    </source>
</reference>
<evidence type="ECO:0000259" key="3">
    <source>
        <dbReference type="SMART" id="SM00062"/>
    </source>
</evidence>
<name>A0A6L5XM52_9BACT</name>
<keyword evidence="5" id="KW-1185">Reference proteome</keyword>
<evidence type="ECO:0000256" key="1">
    <source>
        <dbReference type="ARBA" id="ARBA00022729"/>
    </source>
</evidence>
<evidence type="ECO:0000313" key="4">
    <source>
        <dbReference type="EMBL" id="MSS28287.1"/>
    </source>
</evidence>
<dbReference type="SMART" id="SM00062">
    <property type="entry name" value="PBPb"/>
    <property type="match status" value="1"/>
</dbReference>
<dbReference type="Pfam" id="PF00497">
    <property type="entry name" value="SBP_bac_3"/>
    <property type="match status" value="1"/>
</dbReference>
<keyword evidence="1 2" id="KW-0732">Signal</keyword>
<sequence>MRSFLRSRLVVPLLVCACALAAFSLWQRLAPVEPEKAAPAVLRVGMEDHYPPMAFMDAQGRHTGFDHDMAEALCHQINAKCEFVIGSFDDILRMMSAGELDILVAGLAALEPRKQFMNFTEPYYSSSTIYIGRPGLAISEDGLRGKRLAAQIGSMQLDILKKNWSDIATVLEVPFKDIFGLLARGEVDVVLVDAVASYDFLKSEAGRDFSMLGDPLQINDVLSLARIGVRKSDRELTEALNRAIKTLRVNGEYNRITRAYFPFNIY</sequence>
<dbReference type="SUPFAM" id="SSF53850">
    <property type="entry name" value="Periplasmic binding protein-like II"/>
    <property type="match status" value="1"/>
</dbReference>
<dbReference type="Proteomes" id="UP000477488">
    <property type="component" value="Unassembled WGS sequence"/>
</dbReference>
<feature type="signal peptide" evidence="2">
    <location>
        <begin position="1"/>
        <end position="21"/>
    </location>
</feature>
<dbReference type="PANTHER" id="PTHR35936:SF13">
    <property type="entry name" value="HISTIDINE-BINDING PERIPLASMIC PROTEIN"/>
    <property type="match status" value="1"/>
</dbReference>
<comment type="caution">
    <text evidence="4">The sequence shown here is derived from an EMBL/GenBank/DDBJ whole genome shotgun (WGS) entry which is preliminary data.</text>
</comment>
<protein>
    <submittedName>
        <fullName evidence="4">Transporter substrate-binding domain-containing protein</fullName>
    </submittedName>
</protein>
<accession>A0A6L5XM52</accession>
<evidence type="ECO:0000313" key="5">
    <source>
        <dbReference type="Proteomes" id="UP000477488"/>
    </source>
</evidence>
<dbReference type="Gene3D" id="3.40.190.10">
    <property type="entry name" value="Periplasmic binding protein-like II"/>
    <property type="match status" value="2"/>
</dbReference>
<dbReference type="EMBL" id="VUMH01000009">
    <property type="protein sequence ID" value="MSS28287.1"/>
    <property type="molecule type" value="Genomic_DNA"/>
</dbReference>
<evidence type="ECO:0000256" key="2">
    <source>
        <dbReference type="SAM" id="SignalP"/>
    </source>
</evidence>
<feature type="chain" id="PRO_5026661095" evidence="2">
    <location>
        <begin position="22"/>
        <end position="266"/>
    </location>
</feature>
<feature type="domain" description="Solute-binding protein family 3/N-terminal" evidence="3">
    <location>
        <begin position="41"/>
        <end position="264"/>
    </location>
</feature>
<proteinExistence type="predicted"/>
<dbReference type="AlphaFoldDB" id="A0A6L5XM52"/>